<evidence type="ECO:0000313" key="10">
    <source>
        <dbReference type="Proteomes" id="UP000027601"/>
    </source>
</evidence>
<dbReference type="CDD" id="cd17546">
    <property type="entry name" value="REC_hyHK_CKI1_RcsC-like"/>
    <property type="match status" value="1"/>
</dbReference>
<name>A0A069D617_9BACE</name>
<dbReference type="InterPro" id="IPR011006">
    <property type="entry name" value="CheY-like_superfamily"/>
</dbReference>
<accession>A0A069D617</accession>
<comment type="caution">
    <text evidence="9">The sequence shown here is derived from an EMBL/GenBank/DDBJ whole genome shotgun (WGS) entry which is preliminary data.</text>
</comment>
<dbReference type="Gene3D" id="3.30.450.20">
    <property type="entry name" value="PAS domain"/>
    <property type="match status" value="2"/>
</dbReference>
<dbReference type="InterPro" id="IPR035965">
    <property type="entry name" value="PAS-like_dom_sf"/>
</dbReference>
<dbReference type="InterPro" id="IPR036097">
    <property type="entry name" value="HisK_dim/P_sf"/>
</dbReference>
<sequence length="889" mass="102917">MDRILHDASYSQEILQLTADTLILVDAEGVCRDVSIHSDLCFMQEKYLLGKNVFDILPEHTRNKVYPEFKRVLNEKVSVTKNFKLPFTHKTYYFKCIMQPYRDMVLCQYRDITERCNIRLELEKANEKFKEIQRLGRIAIWRYSLLNDAISYDYSPKSEEKDGKAQFKTADYVSHIYKEDKELFLTWLNNSINNDTFEPVSYRIHHDNDLLYIRMLAYTRTRKGSDEIELEGYIQDMTEIRRKEKSLDTLTHAIDNVAEEIFAIKEDGTLIFVNKKFRELHRVPQNVPLSELKIQTLPYGAMPEERWRNMYAIMEVNSYKSFTVPNPIKENKELLALEIVTYTVVDENNEKNIWIFGRDISDQIKFETEIKRTNQILDVTMKNLPASIVVKDVLNNFSYIYRNRDINYNIISDYKMFVGKTDFDVHPYDEAVEKRLLDIEVYQQKKVIHDILENLDDKGHVVILDRKKVLIEHKDFSPIILNIEWDITELELTKRELTAAKEKAERSDRFKSSFLANMSHEIRTPLNAIVGFSRIIADCDNFDERREYYSIVEANNERLLGLINEILDLSKIESGIVDFSIGPVNLFDLCKEIHNAHIFRCPQGVELIFEKYEPNLVISSDKNRLFQVYSNLIGNAFKFVSTGSVKFGYSLENKLVKFYVTDSGTGIAEDKINKIFDRFVKGENSIQGTGLGLSICKTIIERLGGNISVESTLGIGTTFTFTLPCGKFTRKKTHKLSEEGIVTMSSSKSILDNDWERANVRKENVDKEENEADTILIAEDMDSNFELLNAILSSTYNLIRARDGIEAVSLFNDKKPDLILMDIKMPNMDGLDATRIIRELSPNIPIIALSAYAYKQDTEEALAAGCNDFLAKPLSVAKLKQILNKWLKN</sequence>
<dbReference type="EC" id="2.7.13.3" evidence="2"/>
<evidence type="ECO:0000256" key="3">
    <source>
        <dbReference type="ARBA" id="ARBA00022553"/>
    </source>
</evidence>
<dbReference type="PROSITE" id="PS50109">
    <property type="entry name" value="HIS_KIN"/>
    <property type="match status" value="1"/>
</dbReference>
<feature type="domain" description="Histidine kinase" evidence="7">
    <location>
        <begin position="517"/>
        <end position="727"/>
    </location>
</feature>
<reference evidence="9 10" key="1">
    <citation type="journal article" date="2015" name="Microbes Environ.">
        <title>Distribution and evolution of nitrogen fixation genes in the phylum bacteroidetes.</title>
        <authorList>
            <person name="Inoue J."/>
            <person name="Oshima K."/>
            <person name="Suda W."/>
            <person name="Sakamoto M."/>
            <person name="Iino T."/>
            <person name="Noda S."/>
            <person name="Hongoh Y."/>
            <person name="Hattori M."/>
            <person name="Ohkuma M."/>
        </authorList>
    </citation>
    <scope>NUCLEOTIDE SEQUENCE [LARGE SCALE GENOMIC DNA]</scope>
    <source>
        <strain evidence="9 10">JCM 15093</strain>
    </source>
</reference>
<dbReference type="PROSITE" id="PS50110">
    <property type="entry name" value="RESPONSE_REGULATORY"/>
    <property type="match status" value="1"/>
</dbReference>
<gene>
    <name evidence="9" type="ORF">JCM15093_692</name>
</gene>
<dbReference type="Proteomes" id="UP000027601">
    <property type="component" value="Unassembled WGS sequence"/>
</dbReference>
<evidence type="ECO:0000259" key="7">
    <source>
        <dbReference type="PROSITE" id="PS50109"/>
    </source>
</evidence>
<organism evidence="9 10">
    <name type="scientific">Bacteroides graminisolvens DSM 19988 = JCM 15093</name>
    <dbReference type="NCBI Taxonomy" id="1121097"/>
    <lineage>
        <taxon>Bacteria</taxon>
        <taxon>Pseudomonadati</taxon>
        <taxon>Bacteroidota</taxon>
        <taxon>Bacteroidia</taxon>
        <taxon>Bacteroidales</taxon>
        <taxon>Bacteroidaceae</taxon>
        <taxon>Bacteroides</taxon>
    </lineage>
</organism>
<dbReference type="OrthoDB" id="9796457at2"/>
<dbReference type="SUPFAM" id="SSF52172">
    <property type="entry name" value="CheY-like"/>
    <property type="match status" value="1"/>
</dbReference>
<dbReference type="SMART" id="SM00448">
    <property type="entry name" value="REC"/>
    <property type="match status" value="1"/>
</dbReference>
<dbReference type="eggNOG" id="COG0745">
    <property type="taxonomic scope" value="Bacteria"/>
</dbReference>
<dbReference type="AlphaFoldDB" id="A0A069D617"/>
<dbReference type="STRING" id="1121097.GCA_000428125_01312"/>
<dbReference type="SUPFAM" id="SSF55874">
    <property type="entry name" value="ATPase domain of HSP90 chaperone/DNA topoisomerase II/histidine kinase"/>
    <property type="match status" value="1"/>
</dbReference>
<evidence type="ECO:0000256" key="5">
    <source>
        <dbReference type="ARBA" id="ARBA00022777"/>
    </source>
</evidence>
<dbReference type="InterPro" id="IPR003661">
    <property type="entry name" value="HisK_dim/P_dom"/>
</dbReference>
<dbReference type="PANTHER" id="PTHR43047">
    <property type="entry name" value="TWO-COMPONENT HISTIDINE PROTEIN KINASE"/>
    <property type="match status" value="1"/>
</dbReference>
<evidence type="ECO:0000256" key="6">
    <source>
        <dbReference type="PROSITE-ProRule" id="PRU00169"/>
    </source>
</evidence>
<feature type="modified residue" description="4-aspartylphosphate" evidence="6">
    <location>
        <position position="822"/>
    </location>
</feature>
<dbReference type="Gene3D" id="3.40.50.2300">
    <property type="match status" value="1"/>
</dbReference>
<dbReference type="PRINTS" id="PR00344">
    <property type="entry name" value="BCTRLSENSOR"/>
</dbReference>
<keyword evidence="10" id="KW-1185">Reference proteome</keyword>
<dbReference type="InterPro" id="IPR004358">
    <property type="entry name" value="Sig_transdc_His_kin-like_C"/>
</dbReference>
<dbReference type="CDD" id="cd00082">
    <property type="entry name" value="HisKA"/>
    <property type="match status" value="1"/>
</dbReference>
<dbReference type="SMART" id="SM00387">
    <property type="entry name" value="HATPase_c"/>
    <property type="match status" value="1"/>
</dbReference>
<evidence type="ECO:0000256" key="1">
    <source>
        <dbReference type="ARBA" id="ARBA00000085"/>
    </source>
</evidence>
<dbReference type="RefSeq" id="WP_024995706.1">
    <property type="nucleotide sequence ID" value="NZ_BAJS01000002.1"/>
</dbReference>
<proteinExistence type="predicted"/>
<dbReference type="InterPro" id="IPR005467">
    <property type="entry name" value="His_kinase_dom"/>
</dbReference>
<comment type="catalytic activity">
    <reaction evidence="1">
        <text>ATP + protein L-histidine = ADP + protein N-phospho-L-histidine.</text>
        <dbReference type="EC" id="2.7.13.3"/>
    </reaction>
</comment>
<feature type="domain" description="Response regulatory" evidence="8">
    <location>
        <begin position="774"/>
        <end position="887"/>
    </location>
</feature>
<dbReference type="EMBL" id="BAJS01000002">
    <property type="protein sequence ID" value="GAK35589.1"/>
    <property type="molecule type" value="Genomic_DNA"/>
</dbReference>
<evidence type="ECO:0000313" key="9">
    <source>
        <dbReference type="EMBL" id="GAK35589.1"/>
    </source>
</evidence>
<dbReference type="Pfam" id="PF02518">
    <property type="entry name" value="HATPase_c"/>
    <property type="match status" value="1"/>
</dbReference>
<dbReference type="GO" id="GO:0009927">
    <property type="term" value="F:histidine phosphotransfer kinase activity"/>
    <property type="evidence" value="ECO:0007669"/>
    <property type="project" value="TreeGrafter"/>
</dbReference>
<dbReference type="SMART" id="SM00388">
    <property type="entry name" value="HisKA"/>
    <property type="match status" value="1"/>
</dbReference>
<keyword evidence="4" id="KW-0808">Transferase</keyword>
<dbReference type="Gene3D" id="1.10.287.130">
    <property type="match status" value="1"/>
</dbReference>
<dbReference type="NCBIfam" id="TIGR00229">
    <property type="entry name" value="sensory_box"/>
    <property type="match status" value="1"/>
</dbReference>
<keyword evidence="5 9" id="KW-0418">Kinase</keyword>
<dbReference type="eggNOG" id="COG2205">
    <property type="taxonomic scope" value="Bacteria"/>
</dbReference>
<dbReference type="InterPro" id="IPR001789">
    <property type="entry name" value="Sig_transdc_resp-reg_receiver"/>
</dbReference>
<evidence type="ECO:0000259" key="8">
    <source>
        <dbReference type="PROSITE" id="PS50110"/>
    </source>
</evidence>
<dbReference type="InterPro" id="IPR036890">
    <property type="entry name" value="HATPase_C_sf"/>
</dbReference>
<dbReference type="Gene3D" id="3.30.565.10">
    <property type="entry name" value="Histidine kinase-like ATPase, C-terminal domain"/>
    <property type="match status" value="1"/>
</dbReference>
<evidence type="ECO:0000256" key="2">
    <source>
        <dbReference type="ARBA" id="ARBA00012438"/>
    </source>
</evidence>
<dbReference type="Pfam" id="PF00512">
    <property type="entry name" value="HisKA"/>
    <property type="match status" value="1"/>
</dbReference>
<protein>
    <recommendedName>
        <fullName evidence="2">histidine kinase</fullName>
        <ecNumber evidence="2">2.7.13.3</ecNumber>
    </recommendedName>
</protein>
<dbReference type="SUPFAM" id="SSF55785">
    <property type="entry name" value="PYP-like sensor domain (PAS domain)"/>
    <property type="match status" value="2"/>
</dbReference>
<dbReference type="eggNOG" id="COG1215">
    <property type="taxonomic scope" value="Bacteria"/>
</dbReference>
<keyword evidence="3 6" id="KW-0597">Phosphoprotein</keyword>
<dbReference type="FunFam" id="3.30.565.10:FF:000006">
    <property type="entry name" value="Sensor histidine kinase WalK"/>
    <property type="match status" value="1"/>
</dbReference>
<dbReference type="InterPro" id="IPR000014">
    <property type="entry name" value="PAS"/>
</dbReference>
<dbReference type="PANTHER" id="PTHR43047:SF72">
    <property type="entry name" value="OSMOSENSING HISTIDINE PROTEIN KINASE SLN1"/>
    <property type="match status" value="1"/>
</dbReference>
<dbReference type="SUPFAM" id="SSF47384">
    <property type="entry name" value="Homodimeric domain of signal transducing histidine kinase"/>
    <property type="match status" value="1"/>
</dbReference>
<evidence type="ECO:0000256" key="4">
    <source>
        <dbReference type="ARBA" id="ARBA00022679"/>
    </source>
</evidence>
<dbReference type="Pfam" id="PF00072">
    <property type="entry name" value="Response_reg"/>
    <property type="match status" value="1"/>
</dbReference>
<dbReference type="GO" id="GO:0000155">
    <property type="term" value="F:phosphorelay sensor kinase activity"/>
    <property type="evidence" value="ECO:0007669"/>
    <property type="project" value="InterPro"/>
</dbReference>
<dbReference type="GO" id="GO:0005886">
    <property type="term" value="C:plasma membrane"/>
    <property type="evidence" value="ECO:0007669"/>
    <property type="project" value="TreeGrafter"/>
</dbReference>
<dbReference type="InterPro" id="IPR003594">
    <property type="entry name" value="HATPase_dom"/>
</dbReference>